<keyword evidence="2" id="KW-1185">Reference proteome</keyword>
<evidence type="ECO:0000313" key="1">
    <source>
        <dbReference type="EMBL" id="GGN99106.1"/>
    </source>
</evidence>
<dbReference type="EMBL" id="BMMN01000001">
    <property type="protein sequence ID" value="GGN99106.1"/>
    <property type="molecule type" value="Genomic_DNA"/>
</dbReference>
<dbReference type="Proteomes" id="UP000653480">
    <property type="component" value="Unassembled WGS sequence"/>
</dbReference>
<sequence>MSTSHPAAEPLEALAEELRSRNFSARLVAPLNRIPRLQVINPAAPALTEQVLAKPDSDGAWHYWFPWPALIAAVDDIPTAADRIERVLAEVGRNTGGAPGADAPEGLASSARTCSGELHGIPDCLETTGA</sequence>
<dbReference type="AlphaFoldDB" id="A0A8H9GTM4"/>
<proteinExistence type="predicted"/>
<reference evidence="1" key="2">
    <citation type="submission" date="2020-09" db="EMBL/GenBank/DDBJ databases">
        <authorList>
            <person name="Sun Q."/>
            <person name="Zhou Y."/>
        </authorList>
    </citation>
    <scope>NUCLEOTIDE SEQUENCE</scope>
    <source>
        <strain evidence="1">CGMCC 4.7138</strain>
    </source>
</reference>
<comment type="caution">
    <text evidence="1">The sequence shown here is derived from an EMBL/GenBank/DDBJ whole genome shotgun (WGS) entry which is preliminary data.</text>
</comment>
<reference evidence="1" key="1">
    <citation type="journal article" date="2014" name="Int. J. Syst. Evol. Microbiol.">
        <title>Complete genome sequence of Corynebacterium casei LMG S-19264T (=DSM 44701T), isolated from a smear-ripened cheese.</title>
        <authorList>
            <consortium name="US DOE Joint Genome Institute (JGI-PGF)"/>
            <person name="Walter F."/>
            <person name="Albersmeier A."/>
            <person name="Kalinowski J."/>
            <person name="Ruckert C."/>
        </authorList>
    </citation>
    <scope>NUCLEOTIDE SEQUENCE</scope>
    <source>
        <strain evidence="1">CGMCC 4.7138</strain>
    </source>
</reference>
<name>A0A8H9GTM4_9ACTN</name>
<organism evidence="1 2">
    <name type="scientific">Microbispora bryophytorum</name>
    <dbReference type="NCBI Taxonomy" id="1460882"/>
    <lineage>
        <taxon>Bacteria</taxon>
        <taxon>Bacillati</taxon>
        <taxon>Actinomycetota</taxon>
        <taxon>Actinomycetes</taxon>
        <taxon>Streptosporangiales</taxon>
        <taxon>Streptosporangiaceae</taxon>
        <taxon>Microbispora</taxon>
    </lineage>
</organism>
<accession>A0A8H9GTM4</accession>
<gene>
    <name evidence="1" type="ORF">GCM10011574_04380</name>
</gene>
<evidence type="ECO:0000313" key="2">
    <source>
        <dbReference type="Proteomes" id="UP000653480"/>
    </source>
</evidence>
<protein>
    <submittedName>
        <fullName evidence="1">Uncharacterized protein</fullName>
    </submittedName>
</protein>